<dbReference type="Gene3D" id="1.25.40.90">
    <property type="match status" value="1"/>
</dbReference>
<sequence length="206" mass="23171">MDDTIVEKFIAKCSPEYKVPGLYVIDAIVRQSQYFYREKDVYGPRFLRNLVPVFISLINCNEKDKPMLMRMLYLWQKSSVFPDEVIKALCGVISDPKNPQVVGKVPSQATEIPPTVDNCVSRDDNAVSASEIASDCAQRNTSAKVQLLQLQALQKKIAEQSALLNQEQTIDPEVLTQIHILMSELTRRAEAATVQLANEQANEDLK</sequence>
<dbReference type="SUPFAM" id="SSF48464">
    <property type="entry name" value="ENTH/VHS domain"/>
    <property type="match status" value="1"/>
</dbReference>
<accession>A0A183PM40</accession>
<protein>
    <submittedName>
        <fullName evidence="1">Uncharacterized protein</fullName>
    </submittedName>
</protein>
<dbReference type="PANTHER" id="PTHR23140">
    <property type="entry name" value="RNA PROCESSING PROTEIN LD23810P"/>
    <property type="match status" value="1"/>
</dbReference>
<dbReference type="AlphaFoldDB" id="A0A183PM40"/>
<dbReference type="GO" id="GO:0005634">
    <property type="term" value="C:nucleus"/>
    <property type="evidence" value="ECO:0007669"/>
    <property type="project" value="TreeGrafter"/>
</dbReference>
<dbReference type="PROSITE" id="PS51391">
    <property type="entry name" value="CID"/>
    <property type="match status" value="1"/>
</dbReference>
<dbReference type="InterPro" id="IPR051485">
    <property type="entry name" value="SR-CTD_assoc_factor"/>
</dbReference>
<proteinExistence type="predicted"/>
<keyword evidence="2" id="KW-1185">Reference proteome</keyword>
<dbReference type="InterPro" id="IPR006569">
    <property type="entry name" value="CID_dom"/>
</dbReference>
<dbReference type="InterPro" id="IPR008942">
    <property type="entry name" value="ENTH_VHS"/>
</dbReference>
<dbReference type="EMBL" id="UZAL01035838">
    <property type="protein sequence ID" value="VDP68582.1"/>
    <property type="molecule type" value="Genomic_DNA"/>
</dbReference>
<organism evidence="1 2">
    <name type="scientific">Schistosoma mattheei</name>
    <dbReference type="NCBI Taxonomy" id="31246"/>
    <lineage>
        <taxon>Eukaryota</taxon>
        <taxon>Metazoa</taxon>
        <taxon>Spiralia</taxon>
        <taxon>Lophotrochozoa</taxon>
        <taxon>Platyhelminthes</taxon>
        <taxon>Trematoda</taxon>
        <taxon>Digenea</taxon>
        <taxon>Strigeidida</taxon>
        <taxon>Schistosomatoidea</taxon>
        <taxon>Schistosomatidae</taxon>
        <taxon>Schistosoma</taxon>
    </lineage>
</organism>
<dbReference type="STRING" id="31246.A0A183PM40"/>
<evidence type="ECO:0000313" key="2">
    <source>
        <dbReference type="Proteomes" id="UP000269396"/>
    </source>
</evidence>
<gene>
    <name evidence="1" type="ORF">SMTD_LOCUS15428</name>
</gene>
<dbReference type="Proteomes" id="UP000269396">
    <property type="component" value="Unassembled WGS sequence"/>
</dbReference>
<evidence type="ECO:0000313" key="1">
    <source>
        <dbReference type="EMBL" id="VDP68582.1"/>
    </source>
</evidence>
<reference evidence="1 2" key="1">
    <citation type="submission" date="2018-11" db="EMBL/GenBank/DDBJ databases">
        <authorList>
            <consortium name="Pathogen Informatics"/>
        </authorList>
    </citation>
    <scope>NUCLEOTIDE SEQUENCE [LARGE SCALE GENOMIC DNA]</scope>
    <source>
        <strain>Denwood</strain>
        <strain evidence="2">Zambia</strain>
    </source>
</reference>
<dbReference type="PANTHER" id="PTHR23140:SF4">
    <property type="entry name" value="PROTEIN CBR-NRD-1"/>
    <property type="match status" value="1"/>
</dbReference>
<name>A0A183PM40_9TREM</name>
<dbReference type="Pfam" id="PF04818">
    <property type="entry name" value="CID"/>
    <property type="match status" value="1"/>
</dbReference>
<dbReference type="SMART" id="SM00582">
    <property type="entry name" value="RPR"/>
    <property type="match status" value="1"/>
</dbReference>
<dbReference type="GO" id="GO:0003723">
    <property type="term" value="F:RNA binding"/>
    <property type="evidence" value="ECO:0007669"/>
    <property type="project" value="TreeGrafter"/>
</dbReference>